<dbReference type="InterPro" id="IPR050126">
    <property type="entry name" value="Ap4A_hydrolase"/>
</dbReference>
<keyword evidence="3" id="KW-1185">Reference proteome</keyword>
<evidence type="ECO:0000313" key="2">
    <source>
        <dbReference type="EMBL" id="GAA4498256.1"/>
    </source>
</evidence>
<dbReference type="PANTHER" id="PTHR42850">
    <property type="entry name" value="METALLOPHOSPHOESTERASE"/>
    <property type="match status" value="1"/>
</dbReference>
<dbReference type="InterPro" id="IPR029052">
    <property type="entry name" value="Metallo-depent_PP-like"/>
</dbReference>
<dbReference type="Proteomes" id="UP001501243">
    <property type="component" value="Unassembled WGS sequence"/>
</dbReference>
<evidence type="ECO:0000259" key="1">
    <source>
        <dbReference type="Pfam" id="PF00149"/>
    </source>
</evidence>
<dbReference type="EMBL" id="BAABGQ010000005">
    <property type="protein sequence ID" value="GAA4498256.1"/>
    <property type="molecule type" value="Genomic_DNA"/>
</dbReference>
<dbReference type="InterPro" id="IPR004843">
    <property type="entry name" value="Calcineurin-like_PHP"/>
</dbReference>
<comment type="caution">
    <text evidence="2">The sequence shown here is derived from an EMBL/GenBank/DDBJ whole genome shotgun (WGS) entry which is preliminary data.</text>
</comment>
<accession>A0ABP8Q6H7</accession>
<feature type="domain" description="Calcineurin-like phosphoesterase" evidence="1">
    <location>
        <begin position="1"/>
        <end position="167"/>
    </location>
</feature>
<proteinExistence type="predicted"/>
<dbReference type="Gene3D" id="3.60.21.10">
    <property type="match status" value="1"/>
</dbReference>
<name>A0ABP8Q6H7_9BACT</name>
<gene>
    <name evidence="2" type="ORF">GCM10023172_14860</name>
</gene>
<dbReference type="PANTHER" id="PTHR42850:SF4">
    <property type="entry name" value="ZINC-DEPENDENT ENDOPOLYPHOSPHATASE"/>
    <property type="match status" value="1"/>
</dbReference>
<sequence length="223" mass="25026">MNFFVIADVHGCLHTFREILTHWRTAEETLVQLGDLVDRGNYSPETVELCRQLSQDFPEKTVFLKGNHDWAMAEHVGASGPYKAWLGWGGRATLAQYQRHRPLLPPHAIWLSQRPLCWQNDHLLFSHAGFADVPAPLDPASSEGVLWRRGPLRYTGQLQVVGHTPTASHRPERDETSNTIYLDTGAADGHFLTALRLSETGEVLDTVAIPTVPEDIYSFGKIH</sequence>
<reference evidence="3" key="1">
    <citation type="journal article" date="2019" name="Int. J. Syst. Evol. Microbiol.">
        <title>The Global Catalogue of Microorganisms (GCM) 10K type strain sequencing project: providing services to taxonomists for standard genome sequencing and annotation.</title>
        <authorList>
            <consortium name="The Broad Institute Genomics Platform"/>
            <consortium name="The Broad Institute Genome Sequencing Center for Infectious Disease"/>
            <person name="Wu L."/>
            <person name="Ma J."/>
        </authorList>
    </citation>
    <scope>NUCLEOTIDE SEQUENCE [LARGE SCALE GENOMIC DNA]</scope>
    <source>
        <strain evidence="3">JCM 17841</strain>
    </source>
</reference>
<dbReference type="SUPFAM" id="SSF56300">
    <property type="entry name" value="Metallo-dependent phosphatases"/>
    <property type="match status" value="1"/>
</dbReference>
<protein>
    <submittedName>
        <fullName evidence="2">Metallophosphoesterase family protein</fullName>
    </submittedName>
</protein>
<dbReference type="RefSeq" id="WP_208130818.1">
    <property type="nucleotide sequence ID" value="NZ_BAABGQ010000005.1"/>
</dbReference>
<dbReference type="Pfam" id="PF00149">
    <property type="entry name" value="Metallophos"/>
    <property type="match status" value="1"/>
</dbReference>
<organism evidence="2 3">
    <name type="scientific">Hymenobacter ginsengisoli</name>
    <dbReference type="NCBI Taxonomy" id="1051626"/>
    <lineage>
        <taxon>Bacteria</taxon>
        <taxon>Pseudomonadati</taxon>
        <taxon>Bacteroidota</taxon>
        <taxon>Cytophagia</taxon>
        <taxon>Cytophagales</taxon>
        <taxon>Hymenobacteraceae</taxon>
        <taxon>Hymenobacter</taxon>
    </lineage>
</organism>
<evidence type="ECO:0000313" key="3">
    <source>
        <dbReference type="Proteomes" id="UP001501243"/>
    </source>
</evidence>